<dbReference type="EMBL" id="JAAIYP010000041">
    <property type="protein sequence ID" value="NFV81526.1"/>
    <property type="molecule type" value="Genomic_DNA"/>
</dbReference>
<dbReference type="AlphaFoldDB" id="A0A7C9UWA4"/>
<dbReference type="CDD" id="cd00093">
    <property type="entry name" value="HTH_XRE"/>
    <property type="match status" value="1"/>
</dbReference>
<feature type="compositionally biased region" description="Polar residues" evidence="1">
    <location>
        <begin position="1"/>
        <end position="11"/>
    </location>
</feature>
<evidence type="ECO:0000313" key="3">
    <source>
        <dbReference type="EMBL" id="NFV81526.1"/>
    </source>
</evidence>
<proteinExistence type="predicted"/>
<evidence type="ECO:0000313" key="4">
    <source>
        <dbReference type="Proteomes" id="UP000480684"/>
    </source>
</evidence>
<accession>A0A7C9UWA4</accession>
<dbReference type="RefSeq" id="WP_163681667.1">
    <property type="nucleotide sequence ID" value="NZ_JAAIYP010000041.1"/>
</dbReference>
<reference evidence="3 4" key="1">
    <citation type="submission" date="2020-02" db="EMBL/GenBank/DDBJ databases">
        <authorList>
            <person name="Dziuba M."/>
            <person name="Kuznetsov B."/>
            <person name="Mardanov A."/>
            <person name="Ravin N."/>
            <person name="Grouzdev D."/>
        </authorList>
    </citation>
    <scope>NUCLEOTIDE SEQUENCE [LARGE SCALE GENOMIC DNA]</scope>
    <source>
        <strain evidence="3 4">SpK</strain>
    </source>
</reference>
<feature type="region of interest" description="Disordered" evidence="1">
    <location>
        <begin position="1"/>
        <end position="32"/>
    </location>
</feature>
<sequence length="165" mass="18312">MAQTPRNQNTGARKGSSRGRTPSGKPNPIDVHVGSRVRLRRTLLGMSQEKLGEALGLTFQQVQKYERGANRVGASRLFDLSRVLDVPVSFFFDDMGEELKSQSPALIAGVGELEEPPAHFEADPMAKRETLELVRAYYRISDPQVRKRVYELAKALADAAEASER</sequence>
<feature type="domain" description="HTH cro/C1-type" evidence="2">
    <location>
        <begin position="37"/>
        <end position="91"/>
    </location>
</feature>
<dbReference type="SMART" id="SM00530">
    <property type="entry name" value="HTH_XRE"/>
    <property type="match status" value="1"/>
</dbReference>
<dbReference type="Pfam" id="PF01381">
    <property type="entry name" value="HTH_3"/>
    <property type="match status" value="1"/>
</dbReference>
<dbReference type="PROSITE" id="PS50943">
    <property type="entry name" value="HTH_CROC1"/>
    <property type="match status" value="1"/>
</dbReference>
<keyword evidence="4" id="KW-1185">Reference proteome</keyword>
<dbReference type="InterPro" id="IPR010982">
    <property type="entry name" value="Lambda_DNA-bd_dom_sf"/>
</dbReference>
<dbReference type="Proteomes" id="UP000480684">
    <property type="component" value="Unassembled WGS sequence"/>
</dbReference>
<name>A0A7C9UWA4_9PROT</name>
<evidence type="ECO:0000259" key="2">
    <source>
        <dbReference type="PROSITE" id="PS50943"/>
    </source>
</evidence>
<protein>
    <submittedName>
        <fullName evidence="3">Helix-turn-helix transcriptional regulator</fullName>
    </submittedName>
</protein>
<evidence type="ECO:0000256" key="1">
    <source>
        <dbReference type="SAM" id="MobiDB-lite"/>
    </source>
</evidence>
<comment type="caution">
    <text evidence="3">The sequence shown here is derived from an EMBL/GenBank/DDBJ whole genome shotgun (WGS) entry which is preliminary data.</text>
</comment>
<dbReference type="InterPro" id="IPR001387">
    <property type="entry name" value="Cro/C1-type_HTH"/>
</dbReference>
<organism evidence="3 4">
    <name type="scientific">Magnetospirillum aberrantis SpK</name>
    <dbReference type="NCBI Taxonomy" id="908842"/>
    <lineage>
        <taxon>Bacteria</taxon>
        <taxon>Pseudomonadati</taxon>
        <taxon>Pseudomonadota</taxon>
        <taxon>Alphaproteobacteria</taxon>
        <taxon>Rhodospirillales</taxon>
        <taxon>Rhodospirillaceae</taxon>
        <taxon>Magnetospirillum</taxon>
    </lineage>
</organism>
<gene>
    <name evidence="3" type="ORF">G4223_15560</name>
</gene>
<dbReference type="GO" id="GO:0003677">
    <property type="term" value="F:DNA binding"/>
    <property type="evidence" value="ECO:0007669"/>
    <property type="project" value="InterPro"/>
</dbReference>
<dbReference type="Gene3D" id="1.10.260.40">
    <property type="entry name" value="lambda repressor-like DNA-binding domains"/>
    <property type="match status" value="1"/>
</dbReference>
<dbReference type="SUPFAM" id="SSF47413">
    <property type="entry name" value="lambda repressor-like DNA-binding domains"/>
    <property type="match status" value="1"/>
</dbReference>